<protein>
    <recommendedName>
        <fullName evidence="7">Transcription initiation factor TFIID component TAF4 C-terminal domain-containing protein</fullName>
    </recommendedName>
</protein>
<dbReference type="CDD" id="cd08045">
    <property type="entry name" value="HFD_TAF4"/>
    <property type="match status" value="1"/>
</dbReference>
<dbReference type="PANTHER" id="PTHR15138:SF14">
    <property type="entry name" value="TRANSCRIPTION INITIATION FACTOR TFIID SUBUNIT 4"/>
    <property type="match status" value="1"/>
</dbReference>
<dbReference type="GO" id="GO:0016251">
    <property type="term" value="F:RNA polymerase II general transcription initiation factor activity"/>
    <property type="evidence" value="ECO:0007669"/>
    <property type="project" value="TreeGrafter"/>
</dbReference>
<feature type="region of interest" description="Disordered" evidence="6">
    <location>
        <begin position="461"/>
        <end position="576"/>
    </location>
</feature>
<evidence type="ECO:0000256" key="5">
    <source>
        <dbReference type="ARBA" id="ARBA00023242"/>
    </source>
</evidence>
<keyword evidence="3" id="KW-0805">Transcription regulation</keyword>
<reference evidence="8" key="1">
    <citation type="submission" date="2014-05" db="EMBL/GenBank/DDBJ databases">
        <title>The transcriptome of the halophilic microalga Tetraselmis sp. GSL018 isolated from the Great Salt Lake, Utah.</title>
        <authorList>
            <person name="Jinkerson R.E."/>
            <person name="D'Adamo S."/>
            <person name="Posewitz M.C."/>
        </authorList>
    </citation>
    <scope>NUCLEOTIDE SEQUENCE</scope>
    <source>
        <strain evidence="8">GSL018</strain>
    </source>
</reference>
<keyword evidence="4" id="KW-0804">Transcription</keyword>
<organism evidence="8">
    <name type="scientific">Tetraselmis sp. GSL018</name>
    <dbReference type="NCBI Taxonomy" id="582737"/>
    <lineage>
        <taxon>Eukaryota</taxon>
        <taxon>Viridiplantae</taxon>
        <taxon>Chlorophyta</taxon>
        <taxon>core chlorophytes</taxon>
        <taxon>Chlorodendrophyceae</taxon>
        <taxon>Chlorodendrales</taxon>
        <taxon>Chlorodendraceae</taxon>
        <taxon>Tetraselmis</taxon>
    </lineage>
</organism>
<evidence type="ECO:0000256" key="4">
    <source>
        <dbReference type="ARBA" id="ARBA00023163"/>
    </source>
</evidence>
<feature type="region of interest" description="Disordered" evidence="6">
    <location>
        <begin position="139"/>
        <end position="188"/>
    </location>
</feature>
<gene>
    <name evidence="8" type="ORF">TSPGSL018_19360</name>
</gene>
<evidence type="ECO:0000256" key="3">
    <source>
        <dbReference type="ARBA" id="ARBA00023015"/>
    </source>
</evidence>
<evidence type="ECO:0000256" key="6">
    <source>
        <dbReference type="SAM" id="MobiDB-lite"/>
    </source>
</evidence>
<sequence length="661" mass="71922">MTTKIPVSTTAALSSPACQQHGQSNPPPHSHQNCHQQDPGLDHRLRLMFILRQIFMNGFVDRPEKHDTFVQIVQEFLQKRDFFQVRDQLTERLLQIVSKQTLGTLAMTSRELSSANFSARLEEEMADELMRYAGLKAPVSQAAAPPPQQHTEQAAQTPPTSDPEGEIVRSNGQPTQPQLQPQAGRDVGGAREDTALFGLDERSLQAIRGPIRALKRNPNMSPKEIIEQARRIMSIADALQSTKPHLASQLRTIARQYCGKFEEWKSQQASCQAGDLAKHLSLGRTPGQILTAGGGAPDGTGINAGEEGAAAEEEAGAVDGLFLNHGPLMEKLKEVLARHGMCLTTADMEPFLNKAVESHVTGLLQRMCRVAEQRLDPFRRAAGVELTSDKRRGVLSIQRRDQQHERERLLLAQKLRSQPASLLERVEEVQKEEQVKRQSEAANAAMRASFGKKAKWEELFKKKAPKGGGSTKEMLKKGLLNKPPATASNPLKRKADGPAMRSEAQSGSEDGDGKSAPAAASPAGGSAEEASVLTSTGDNHHHHQQQQQQQPISKNPLTAEPTCVDEGGPVTGAVVGSINGPPAAVLHAGDGPRTPPTESLVVAAVPPRRDMPDEALVKQRGSRLLSRVPEGTQLTVRDLITVMEHDPRLAKSSRLAHFHNL</sequence>
<comment type="subcellular location">
    <subcellularLocation>
        <location evidence="1">Nucleus</location>
    </subcellularLocation>
</comment>
<evidence type="ECO:0000256" key="1">
    <source>
        <dbReference type="ARBA" id="ARBA00004123"/>
    </source>
</evidence>
<feature type="domain" description="Transcription initiation factor TFIID component TAF4 C-terminal" evidence="7">
    <location>
        <begin position="318"/>
        <end position="549"/>
    </location>
</feature>
<dbReference type="PANTHER" id="PTHR15138">
    <property type="entry name" value="TRANSCRIPTION INITIATION FACTOR TFIID SUBUNIT 4"/>
    <property type="match status" value="1"/>
</dbReference>
<evidence type="ECO:0000256" key="2">
    <source>
        <dbReference type="ARBA" id="ARBA00006178"/>
    </source>
</evidence>
<dbReference type="InterPro" id="IPR007900">
    <property type="entry name" value="TAF4_C"/>
</dbReference>
<feature type="compositionally biased region" description="Low complexity" evidence="6">
    <location>
        <begin position="149"/>
        <end position="159"/>
    </location>
</feature>
<feature type="compositionally biased region" description="Polar residues" evidence="6">
    <location>
        <begin position="170"/>
        <end position="181"/>
    </location>
</feature>
<dbReference type="InterPro" id="IPR045144">
    <property type="entry name" value="TAF4"/>
</dbReference>
<dbReference type="GO" id="GO:0005669">
    <property type="term" value="C:transcription factor TFIID complex"/>
    <property type="evidence" value="ECO:0007669"/>
    <property type="project" value="InterPro"/>
</dbReference>
<dbReference type="AlphaFoldDB" id="A0A061S169"/>
<dbReference type="GO" id="GO:0003677">
    <property type="term" value="F:DNA binding"/>
    <property type="evidence" value="ECO:0007669"/>
    <property type="project" value="TreeGrafter"/>
</dbReference>
<feature type="compositionally biased region" description="Polar residues" evidence="6">
    <location>
        <begin position="1"/>
        <end position="36"/>
    </location>
</feature>
<evidence type="ECO:0000313" key="8">
    <source>
        <dbReference type="EMBL" id="JAC76749.1"/>
    </source>
</evidence>
<keyword evidence="5" id="KW-0539">Nucleus</keyword>
<comment type="similarity">
    <text evidence="2">Belongs to the TAF4 family.</text>
</comment>
<dbReference type="GO" id="GO:0006367">
    <property type="term" value="P:transcription initiation at RNA polymerase II promoter"/>
    <property type="evidence" value="ECO:0007669"/>
    <property type="project" value="TreeGrafter"/>
</dbReference>
<proteinExistence type="inferred from homology"/>
<dbReference type="Pfam" id="PF05236">
    <property type="entry name" value="TAF4"/>
    <property type="match status" value="1"/>
</dbReference>
<dbReference type="EMBL" id="GBEZ01008811">
    <property type="protein sequence ID" value="JAC76749.1"/>
    <property type="molecule type" value="Transcribed_RNA"/>
</dbReference>
<evidence type="ECO:0000259" key="7">
    <source>
        <dbReference type="Pfam" id="PF05236"/>
    </source>
</evidence>
<accession>A0A061S169</accession>
<feature type="compositionally biased region" description="Low complexity" evidence="6">
    <location>
        <begin position="515"/>
        <end position="531"/>
    </location>
</feature>
<name>A0A061S169_9CHLO</name>
<feature type="region of interest" description="Disordered" evidence="6">
    <location>
        <begin position="1"/>
        <end position="38"/>
    </location>
</feature>